<protein>
    <submittedName>
        <fullName evidence="1">Uncharacterized protein</fullName>
    </submittedName>
</protein>
<proteinExistence type="predicted"/>
<name>A0A0A8YN23_ARUDO</name>
<reference evidence="1" key="1">
    <citation type="submission" date="2014-09" db="EMBL/GenBank/DDBJ databases">
        <authorList>
            <person name="Magalhaes I.L.F."/>
            <person name="Oliveira U."/>
            <person name="Santos F.R."/>
            <person name="Vidigal T.H.D.A."/>
            <person name="Brescovit A.D."/>
            <person name="Santos A.J."/>
        </authorList>
    </citation>
    <scope>NUCLEOTIDE SEQUENCE</scope>
    <source>
        <tissue evidence="1">Shoot tissue taken approximately 20 cm above the soil surface</tissue>
    </source>
</reference>
<reference evidence="1" key="2">
    <citation type="journal article" date="2015" name="Data Brief">
        <title>Shoot transcriptome of the giant reed, Arundo donax.</title>
        <authorList>
            <person name="Barrero R.A."/>
            <person name="Guerrero F.D."/>
            <person name="Moolhuijzen P."/>
            <person name="Goolsby J.A."/>
            <person name="Tidwell J."/>
            <person name="Bellgard S.E."/>
            <person name="Bellgard M.I."/>
        </authorList>
    </citation>
    <scope>NUCLEOTIDE SEQUENCE</scope>
    <source>
        <tissue evidence="1">Shoot tissue taken approximately 20 cm above the soil surface</tissue>
    </source>
</reference>
<organism evidence="1">
    <name type="scientific">Arundo donax</name>
    <name type="common">Giant reed</name>
    <name type="synonym">Donax arundinaceus</name>
    <dbReference type="NCBI Taxonomy" id="35708"/>
    <lineage>
        <taxon>Eukaryota</taxon>
        <taxon>Viridiplantae</taxon>
        <taxon>Streptophyta</taxon>
        <taxon>Embryophyta</taxon>
        <taxon>Tracheophyta</taxon>
        <taxon>Spermatophyta</taxon>
        <taxon>Magnoliopsida</taxon>
        <taxon>Liliopsida</taxon>
        <taxon>Poales</taxon>
        <taxon>Poaceae</taxon>
        <taxon>PACMAD clade</taxon>
        <taxon>Arundinoideae</taxon>
        <taxon>Arundineae</taxon>
        <taxon>Arundo</taxon>
    </lineage>
</organism>
<dbReference type="AlphaFoldDB" id="A0A0A8YN23"/>
<accession>A0A0A8YN23</accession>
<evidence type="ECO:0000313" key="1">
    <source>
        <dbReference type="EMBL" id="JAD26510.1"/>
    </source>
</evidence>
<dbReference type="EMBL" id="GBRH01271385">
    <property type="protein sequence ID" value="JAD26510.1"/>
    <property type="molecule type" value="Transcribed_RNA"/>
</dbReference>
<sequence>MFPCLALCEDHLVVMPVFGDEVYGWSGHQRWGRSSL</sequence>